<dbReference type="EMBL" id="OKQR01000005">
    <property type="protein sequence ID" value="SPD94674.1"/>
    <property type="molecule type" value="Genomic_DNA"/>
</dbReference>
<feature type="transmembrane region" description="Helical" evidence="1">
    <location>
        <begin position="173"/>
        <end position="192"/>
    </location>
</feature>
<feature type="transmembrane region" description="Helical" evidence="1">
    <location>
        <begin position="78"/>
        <end position="105"/>
    </location>
</feature>
<organism evidence="4 5">
    <name type="scientific">Leuconostoc suionicum</name>
    <dbReference type="NCBI Taxonomy" id="1511761"/>
    <lineage>
        <taxon>Bacteria</taxon>
        <taxon>Bacillati</taxon>
        <taxon>Bacillota</taxon>
        <taxon>Bacilli</taxon>
        <taxon>Lactobacillales</taxon>
        <taxon>Lactobacillaceae</taxon>
        <taxon>Leuconostoc</taxon>
    </lineage>
</organism>
<keyword evidence="6" id="KW-1185">Reference proteome</keyword>
<dbReference type="Pfam" id="PF06750">
    <property type="entry name" value="A24_N_bact"/>
    <property type="match status" value="1"/>
</dbReference>
<dbReference type="EMBL" id="OKQU01000004">
    <property type="protein sequence ID" value="SPE09617.1"/>
    <property type="molecule type" value="Genomic_DNA"/>
</dbReference>
<name>A0A2N9KFJ0_9LACO</name>
<dbReference type="GO" id="GO:0006465">
    <property type="term" value="P:signal peptide processing"/>
    <property type="evidence" value="ECO:0007669"/>
    <property type="project" value="TreeGrafter"/>
</dbReference>
<evidence type="ECO:0000259" key="2">
    <source>
        <dbReference type="Pfam" id="PF06750"/>
    </source>
</evidence>
<keyword evidence="1" id="KW-0812">Transmembrane</keyword>
<evidence type="ECO:0000256" key="1">
    <source>
        <dbReference type="SAM" id="Phobius"/>
    </source>
</evidence>
<dbReference type="PANTHER" id="PTHR30487">
    <property type="entry name" value="TYPE 4 PREPILIN-LIKE PROTEINS LEADER PEPTIDE-PROCESSING ENZYME"/>
    <property type="match status" value="1"/>
</dbReference>
<protein>
    <recommendedName>
        <fullName evidence="2">Prepilin peptidase A24 N-terminal domain-containing protein</fullName>
    </recommendedName>
</protein>
<dbReference type="GeneID" id="99673310"/>
<keyword evidence="1" id="KW-1133">Transmembrane helix</keyword>
<sequence>MENIFIFLFNSIIVSSTICTADRLSNSVSLKIQRSFCFYCGHNLAWFDTIPVVSACILRNKCRYCHTSFGRYYAIFELFYILIGTFLWGTPVTWITGVFLLFLSLEDCSKQSIHANILFPWIGYLLVLHHDAEHLCLTVLILILSIILVKHRHTLGSGDIPVLLSLILSTTPVIFSCTLLIGCCLALFYLLYSQQKRLPFVPFLSGGWVITNLYILFLL</sequence>
<evidence type="ECO:0000313" key="5">
    <source>
        <dbReference type="Proteomes" id="UP000237923"/>
    </source>
</evidence>
<evidence type="ECO:0000313" key="3">
    <source>
        <dbReference type="EMBL" id="SPD94674.1"/>
    </source>
</evidence>
<feature type="transmembrane region" description="Helical" evidence="1">
    <location>
        <begin position="111"/>
        <end position="128"/>
    </location>
</feature>
<accession>A0A2N9KFJ0</accession>
<dbReference type="PANTHER" id="PTHR30487:SF0">
    <property type="entry name" value="PREPILIN LEADER PEPTIDASE_N-METHYLTRANSFERASE-RELATED"/>
    <property type="match status" value="1"/>
</dbReference>
<dbReference type="AlphaFoldDB" id="A0A2N9KFJ0"/>
<dbReference type="GO" id="GO:0004190">
    <property type="term" value="F:aspartic-type endopeptidase activity"/>
    <property type="evidence" value="ECO:0007669"/>
    <property type="project" value="TreeGrafter"/>
</dbReference>
<reference evidence="3 6" key="1">
    <citation type="submission" date="2018-02" db="EMBL/GenBank/DDBJ databases">
        <authorList>
            <person name="Rodrigo-Torres L."/>
            <person name="Arahal R. D."/>
            <person name="Lucena T."/>
        </authorList>
    </citation>
    <scope>NUCLEOTIDE SEQUENCE [LARGE SCALE GENOMIC DNA]</scope>
    <source>
        <strain evidence="3 6">CECT 8486</strain>
    </source>
</reference>
<evidence type="ECO:0000313" key="4">
    <source>
        <dbReference type="EMBL" id="SPE09617.1"/>
    </source>
</evidence>
<gene>
    <name evidence="3" type="ORF">LES8486_01802</name>
    <name evidence="4" type="ORF">LES9216_01802</name>
</gene>
<reference evidence="4 5" key="2">
    <citation type="submission" date="2018-02" db="EMBL/GenBank/DDBJ databases">
        <authorList>
            <person name="Cohen D.B."/>
            <person name="Kent A.D."/>
        </authorList>
    </citation>
    <scope>NUCLEOTIDE SEQUENCE [LARGE SCALE GENOMIC DNA]</scope>
    <source>
        <strain evidence="4 5">CECT 9216</strain>
    </source>
</reference>
<dbReference type="InterPro" id="IPR050882">
    <property type="entry name" value="Prepilin_peptidase/N-MTase"/>
</dbReference>
<dbReference type="Proteomes" id="UP000237923">
    <property type="component" value="Unassembled WGS sequence"/>
</dbReference>
<dbReference type="InterPro" id="IPR010627">
    <property type="entry name" value="Prepilin_pept_A24_N"/>
</dbReference>
<evidence type="ECO:0000313" key="6">
    <source>
        <dbReference type="Proteomes" id="UP000239237"/>
    </source>
</evidence>
<dbReference type="GO" id="GO:0005886">
    <property type="term" value="C:plasma membrane"/>
    <property type="evidence" value="ECO:0007669"/>
    <property type="project" value="TreeGrafter"/>
</dbReference>
<feature type="transmembrane region" description="Helical" evidence="1">
    <location>
        <begin position="135"/>
        <end position="153"/>
    </location>
</feature>
<keyword evidence="1" id="KW-0472">Membrane</keyword>
<proteinExistence type="predicted"/>
<feature type="domain" description="Prepilin peptidase A24 N-terminal" evidence="2">
    <location>
        <begin position="11"/>
        <end position="87"/>
    </location>
</feature>
<feature type="transmembrane region" description="Helical" evidence="1">
    <location>
        <begin position="199"/>
        <end position="217"/>
    </location>
</feature>
<dbReference type="RefSeq" id="WP_072612939.1">
    <property type="nucleotide sequence ID" value="NZ_AP017935.1"/>
</dbReference>
<dbReference type="Proteomes" id="UP000239237">
    <property type="component" value="Unassembled WGS sequence"/>
</dbReference>